<dbReference type="EMBL" id="MTKO01000120">
    <property type="protein sequence ID" value="RWX43454.1"/>
    <property type="molecule type" value="Genomic_DNA"/>
</dbReference>
<dbReference type="AlphaFoldDB" id="A0A3S3R3M3"/>
<keyword evidence="6" id="KW-0540">Nuclease</keyword>
<feature type="compositionally biased region" description="Basic and acidic residues" evidence="3">
    <location>
        <begin position="61"/>
        <end position="81"/>
    </location>
</feature>
<dbReference type="InterPro" id="IPR027806">
    <property type="entry name" value="HARBI1_dom"/>
</dbReference>
<feature type="domain" description="Transposase Helix-turn-helix" evidence="5">
    <location>
        <begin position="2"/>
        <end position="37"/>
    </location>
</feature>
<dbReference type="Proteomes" id="UP000287853">
    <property type="component" value="Unassembled WGS sequence"/>
</dbReference>
<evidence type="ECO:0000259" key="4">
    <source>
        <dbReference type="Pfam" id="PF13359"/>
    </source>
</evidence>
<keyword evidence="6" id="KW-0255">Endonuclease</keyword>
<evidence type="ECO:0000256" key="1">
    <source>
        <dbReference type="ARBA" id="ARBA00001968"/>
    </source>
</evidence>
<protein>
    <submittedName>
        <fullName evidence="6">Helix-turn-helix of DDE superfamily endonuclease</fullName>
    </submittedName>
</protein>
<keyword evidence="6" id="KW-0378">Hydrolase</keyword>
<proteinExistence type="predicted"/>
<dbReference type="Pfam" id="PF13613">
    <property type="entry name" value="HTH_Tnp_4"/>
    <property type="match status" value="1"/>
</dbReference>
<evidence type="ECO:0000256" key="2">
    <source>
        <dbReference type="ARBA" id="ARBA00022723"/>
    </source>
</evidence>
<organism evidence="6 7">
    <name type="scientific">Candidatus Electrothrix aarhusensis</name>
    <dbReference type="NCBI Taxonomy" id="1859131"/>
    <lineage>
        <taxon>Bacteria</taxon>
        <taxon>Pseudomonadati</taxon>
        <taxon>Thermodesulfobacteriota</taxon>
        <taxon>Desulfobulbia</taxon>
        <taxon>Desulfobulbales</taxon>
        <taxon>Desulfobulbaceae</taxon>
        <taxon>Candidatus Electrothrix</taxon>
    </lineage>
</organism>
<keyword evidence="7" id="KW-1185">Reference proteome</keyword>
<dbReference type="Pfam" id="PF13359">
    <property type="entry name" value="DDE_Tnp_4"/>
    <property type="match status" value="1"/>
</dbReference>
<comment type="cofactor">
    <cofactor evidence="1">
        <name>a divalent metal cation</name>
        <dbReference type="ChEBI" id="CHEBI:60240"/>
    </cofactor>
</comment>
<comment type="caution">
    <text evidence="6">The sequence shown here is derived from an EMBL/GenBank/DDBJ whole genome shotgun (WGS) entry which is preliminary data.</text>
</comment>
<feature type="region of interest" description="Disordered" evidence="3">
    <location>
        <begin position="60"/>
        <end position="86"/>
    </location>
</feature>
<reference evidence="6 7" key="1">
    <citation type="submission" date="2017-01" db="EMBL/GenBank/DDBJ databases">
        <title>The cable genome- insights into the physiology and evolution of filamentous bacteria capable of sulfide oxidation via long distance electron transfer.</title>
        <authorList>
            <person name="Schreiber L."/>
            <person name="Bjerg J.T."/>
            <person name="Boggild A."/>
            <person name="Van De Vossenberg J."/>
            <person name="Meysman F."/>
            <person name="Nielsen L.P."/>
            <person name="Schramm A."/>
            <person name="Kjeldsen K.U."/>
        </authorList>
    </citation>
    <scope>NUCLEOTIDE SEQUENCE [LARGE SCALE GENOMIC DNA]</scope>
    <source>
        <strain evidence="6">MCF</strain>
    </source>
</reference>
<sequence>MKQYTTQIMLAKLFGISQPKANLWIHYLMPILAAALKKTDAMPCRNMKDIHLEEAAVFSHDGTERPIQRPKDKKKQKDNYSGKKKAHTCKNNILANSVCEVIFLTPTAEGKKHDKKIADESEYSLPDGSTLLQDTGFLCFECHYSTAD</sequence>
<evidence type="ECO:0000259" key="5">
    <source>
        <dbReference type="Pfam" id="PF13613"/>
    </source>
</evidence>
<evidence type="ECO:0000256" key="3">
    <source>
        <dbReference type="SAM" id="MobiDB-lite"/>
    </source>
</evidence>
<name>A0A3S3R3M3_9BACT</name>
<evidence type="ECO:0000313" key="6">
    <source>
        <dbReference type="EMBL" id="RWX43454.1"/>
    </source>
</evidence>
<keyword evidence="2" id="KW-0479">Metal-binding</keyword>
<dbReference type="GO" id="GO:0046872">
    <property type="term" value="F:metal ion binding"/>
    <property type="evidence" value="ECO:0007669"/>
    <property type="project" value="UniProtKB-KW"/>
</dbReference>
<accession>A0A3S3R3M3</accession>
<evidence type="ECO:0000313" key="7">
    <source>
        <dbReference type="Proteomes" id="UP000287853"/>
    </source>
</evidence>
<dbReference type="GO" id="GO:0004519">
    <property type="term" value="F:endonuclease activity"/>
    <property type="evidence" value="ECO:0007669"/>
    <property type="project" value="UniProtKB-KW"/>
</dbReference>
<dbReference type="InterPro" id="IPR027805">
    <property type="entry name" value="Transposase_HTH_dom"/>
</dbReference>
<gene>
    <name evidence="6" type="ORF">H206_01582</name>
</gene>
<feature type="domain" description="DDE Tnp4" evidence="4">
    <location>
        <begin position="61"/>
        <end position="141"/>
    </location>
</feature>